<gene>
    <name evidence="2" type="ORF">S12H4_53112</name>
</gene>
<name>X1U7A3_9ZZZZ</name>
<dbReference type="EMBL" id="BARW01033774">
    <property type="protein sequence ID" value="GAJ13374.1"/>
    <property type="molecule type" value="Genomic_DNA"/>
</dbReference>
<reference evidence="2" key="1">
    <citation type="journal article" date="2014" name="Front. Microbiol.">
        <title>High frequency of phylogenetically diverse reductive dehalogenase-homologous genes in deep subseafloor sedimentary metagenomes.</title>
        <authorList>
            <person name="Kawai M."/>
            <person name="Futagami T."/>
            <person name="Toyoda A."/>
            <person name="Takaki Y."/>
            <person name="Nishi S."/>
            <person name="Hori S."/>
            <person name="Arai W."/>
            <person name="Tsubouchi T."/>
            <person name="Morono Y."/>
            <person name="Uchiyama I."/>
            <person name="Ito T."/>
            <person name="Fujiyama A."/>
            <person name="Inagaki F."/>
            <person name="Takami H."/>
        </authorList>
    </citation>
    <scope>NUCLEOTIDE SEQUENCE</scope>
    <source>
        <strain evidence="2">Expedition CK06-06</strain>
    </source>
</reference>
<organism evidence="2">
    <name type="scientific">marine sediment metagenome</name>
    <dbReference type="NCBI Taxonomy" id="412755"/>
    <lineage>
        <taxon>unclassified sequences</taxon>
        <taxon>metagenomes</taxon>
        <taxon>ecological metagenomes</taxon>
    </lineage>
</organism>
<sequence length="39" mass="4225">MMLEVNHPQVENLGSLPPTAIKKGQEVLGPAVINRQESV</sequence>
<protein>
    <submittedName>
        <fullName evidence="2">Uncharacterized protein</fullName>
    </submittedName>
</protein>
<accession>X1U7A3</accession>
<dbReference type="AlphaFoldDB" id="X1U7A3"/>
<feature type="region of interest" description="Disordered" evidence="1">
    <location>
        <begin position="1"/>
        <end position="20"/>
    </location>
</feature>
<comment type="caution">
    <text evidence="2">The sequence shown here is derived from an EMBL/GenBank/DDBJ whole genome shotgun (WGS) entry which is preliminary data.</text>
</comment>
<evidence type="ECO:0000256" key="1">
    <source>
        <dbReference type="SAM" id="MobiDB-lite"/>
    </source>
</evidence>
<proteinExistence type="predicted"/>
<evidence type="ECO:0000313" key="2">
    <source>
        <dbReference type="EMBL" id="GAJ13374.1"/>
    </source>
</evidence>
<feature type="non-terminal residue" evidence="2">
    <location>
        <position position="39"/>
    </location>
</feature>